<proteinExistence type="predicted"/>
<evidence type="ECO:0000256" key="4">
    <source>
        <dbReference type="ARBA" id="ARBA00022679"/>
    </source>
</evidence>
<evidence type="ECO:0000256" key="5">
    <source>
        <dbReference type="ARBA" id="ARBA00022692"/>
    </source>
</evidence>
<dbReference type="InterPro" id="IPR050297">
    <property type="entry name" value="LipidA_mod_glycosyltrf_83"/>
</dbReference>
<feature type="transmembrane region" description="Helical" evidence="8">
    <location>
        <begin position="352"/>
        <end position="375"/>
    </location>
</feature>
<dbReference type="OrthoDB" id="313223at2"/>
<name>A0A4V3JCI8_9LEPT</name>
<sequence>MFRAALQRLISLTDSKKGFVLFGASFLVLFLTWQYQTGIRVGDGAIKQQQVADLLIQGFPDFSCRYFGKDFDPTFRFLPMTIEKGDTMAHSYRGKCYYVFPFYYAAVQAPFALLFGRAGSFILSLISGLVCLAFLYEISKELHFRKSTRLFFVLFLLVGSTFSLFSTDMSEYILSIAGVTAGLYFLLLAEEEKGRETKVAILAGISFGLAAFFRQEVVLLAASLILSQVLFLPKRFRLLWFPAVFGVLFLLQAAINYTIVGHPFGSRGYLQSFSPKEFDPWIQLSFFWELIAFGHGSVGLIGAYPILLFTWKSIFKDSKIRIVFVGILLFILLSAALTSPKFWQGVLFGPRFLLTVTPILLLFAFHSLESLYTVGSKPLKVLAILAIGFSVLGACTYDVMYHKFTKSIVLENSELDSFAEKVVVYRRGSAMFPPNSFRTERMIFELPDETEFDVLLTGLYGSGIRRFTVVGAKDYYPKEKLVPKSSRFEIAEISFHKSPSIHLETVEIRPIPNRADLETLHESR</sequence>
<dbReference type="PANTHER" id="PTHR33908:SF11">
    <property type="entry name" value="MEMBRANE PROTEIN"/>
    <property type="match status" value="1"/>
</dbReference>
<keyword evidence="10" id="KW-1185">Reference proteome</keyword>
<evidence type="ECO:0000256" key="6">
    <source>
        <dbReference type="ARBA" id="ARBA00022989"/>
    </source>
</evidence>
<keyword evidence="3" id="KW-0328">Glycosyltransferase</keyword>
<feature type="transmembrane region" description="Helical" evidence="8">
    <location>
        <begin position="172"/>
        <end position="189"/>
    </location>
</feature>
<comment type="caution">
    <text evidence="9">The sequence shown here is derived from an EMBL/GenBank/DDBJ whole genome shotgun (WGS) entry which is preliminary data.</text>
</comment>
<evidence type="ECO:0008006" key="11">
    <source>
        <dbReference type="Google" id="ProtNLM"/>
    </source>
</evidence>
<keyword evidence="7 8" id="KW-0472">Membrane</keyword>
<feature type="transmembrane region" description="Helical" evidence="8">
    <location>
        <begin position="201"/>
        <end position="226"/>
    </location>
</feature>
<feature type="transmembrane region" description="Helical" evidence="8">
    <location>
        <begin position="281"/>
        <end position="308"/>
    </location>
</feature>
<dbReference type="PANTHER" id="PTHR33908">
    <property type="entry name" value="MANNOSYLTRANSFERASE YKCB-RELATED"/>
    <property type="match status" value="1"/>
</dbReference>
<dbReference type="GO" id="GO:0005886">
    <property type="term" value="C:plasma membrane"/>
    <property type="evidence" value="ECO:0007669"/>
    <property type="project" value="UniProtKB-SubCell"/>
</dbReference>
<evidence type="ECO:0000313" key="10">
    <source>
        <dbReference type="Proteomes" id="UP000298458"/>
    </source>
</evidence>
<keyword evidence="5 8" id="KW-0812">Transmembrane</keyword>
<dbReference type="Proteomes" id="UP000298458">
    <property type="component" value="Unassembled WGS sequence"/>
</dbReference>
<keyword evidence="2" id="KW-1003">Cell membrane</keyword>
<evidence type="ECO:0000256" key="2">
    <source>
        <dbReference type="ARBA" id="ARBA00022475"/>
    </source>
</evidence>
<dbReference type="AlphaFoldDB" id="A0A4V3JCI8"/>
<feature type="transmembrane region" description="Helical" evidence="8">
    <location>
        <begin position="18"/>
        <end position="35"/>
    </location>
</feature>
<dbReference type="GO" id="GO:0016763">
    <property type="term" value="F:pentosyltransferase activity"/>
    <property type="evidence" value="ECO:0007669"/>
    <property type="project" value="TreeGrafter"/>
</dbReference>
<reference evidence="9" key="1">
    <citation type="journal article" date="2019" name="PLoS Negl. Trop. Dis.">
        <title>Revisiting the worldwide diversity of Leptospira species in the environment.</title>
        <authorList>
            <person name="Vincent A.T."/>
            <person name="Schiettekatte O."/>
            <person name="Bourhy P."/>
            <person name="Veyrier F.J."/>
            <person name="Picardeau M."/>
        </authorList>
    </citation>
    <scope>NUCLEOTIDE SEQUENCE [LARGE SCALE GENOMIC DNA]</scope>
    <source>
        <strain evidence="9">SSW15</strain>
    </source>
</reference>
<feature type="transmembrane region" description="Helical" evidence="8">
    <location>
        <begin position="150"/>
        <end position="166"/>
    </location>
</feature>
<dbReference type="NCBIfam" id="NF047440">
    <property type="entry name" value="LA3751_2_3_fam"/>
    <property type="match status" value="1"/>
</dbReference>
<evidence type="ECO:0000256" key="1">
    <source>
        <dbReference type="ARBA" id="ARBA00004651"/>
    </source>
</evidence>
<keyword evidence="4" id="KW-0808">Transferase</keyword>
<dbReference type="EMBL" id="RQET01000014">
    <property type="protein sequence ID" value="TGK06229.1"/>
    <property type="molecule type" value="Genomic_DNA"/>
</dbReference>
<accession>A0A4V3JCI8</accession>
<evidence type="ECO:0000313" key="9">
    <source>
        <dbReference type="EMBL" id="TGK06229.1"/>
    </source>
</evidence>
<evidence type="ECO:0000256" key="3">
    <source>
        <dbReference type="ARBA" id="ARBA00022676"/>
    </source>
</evidence>
<feature type="transmembrane region" description="Helical" evidence="8">
    <location>
        <begin position="121"/>
        <end position="138"/>
    </location>
</feature>
<evidence type="ECO:0000256" key="8">
    <source>
        <dbReference type="SAM" id="Phobius"/>
    </source>
</evidence>
<feature type="transmembrane region" description="Helical" evidence="8">
    <location>
        <begin position="320"/>
        <end position="340"/>
    </location>
</feature>
<gene>
    <name evidence="9" type="ORF">EHO60_16705</name>
</gene>
<dbReference type="InterPro" id="IPR059217">
    <property type="entry name" value="LA3751_2-like"/>
</dbReference>
<feature type="transmembrane region" description="Helical" evidence="8">
    <location>
        <begin position="96"/>
        <end position="115"/>
    </location>
</feature>
<keyword evidence="6 8" id="KW-1133">Transmembrane helix</keyword>
<evidence type="ECO:0000256" key="7">
    <source>
        <dbReference type="ARBA" id="ARBA00023136"/>
    </source>
</evidence>
<organism evidence="9 10">
    <name type="scientific">Leptospira fletcheri</name>
    <dbReference type="NCBI Taxonomy" id="2484981"/>
    <lineage>
        <taxon>Bacteria</taxon>
        <taxon>Pseudomonadati</taxon>
        <taxon>Spirochaetota</taxon>
        <taxon>Spirochaetia</taxon>
        <taxon>Leptospirales</taxon>
        <taxon>Leptospiraceae</taxon>
        <taxon>Leptospira</taxon>
    </lineage>
</organism>
<protein>
    <recommendedName>
        <fullName evidence="11">Glycosyltransferase RgtA/B/C/D-like domain-containing protein</fullName>
    </recommendedName>
</protein>
<dbReference type="GO" id="GO:0009103">
    <property type="term" value="P:lipopolysaccharide biosynthetic process"/>
    <property type="evidence" value="ECO:0007669"/>
    <property type="project" value="UniProtKB-ARBA"/>
</dbReference>
<feature type="transmembrane region" description="Helical" evidence="8">
    <location>
        <begin position="381"/>
        <end position="400"/>
    </location>
</feature>
<comment type="subcellular location">
    <subcellularLocation>
        <location evidence="1">Cell membrane</location>
        <topology evidence="1">Multi-pass membrane protein</topology>
    </subcellularLocation>
</comment>
<feature type="transmembrane region" description="Helical" evidence="8">
    <location>
        <begin position="238"/>
        <end position="260"/>
    </location>
</feature>